<keyword evidence="2" id="KW-1185">Reference proteome</keyword>
<proteinExistence type="predicted"/>
<gene>
    <name evidence="1" type="primary">Acey_s0267.g741</name>
    <name evidence="1" type="ORF">Y032_0267g741</name>
</gene>
<dbReference type="Proteomes" id="UP000024635">
    <property type="component" value="Unassembled WGS sequence"/>
</dbReference>
<comment type="caution">
    <text evidence="1">The sequence shown here is derived from an EMBL/GenBank/DDBJ whole genome shotgun (WGS) entry which is preliminary data.</text>
</comment>
<dbReference type="AlphaFoldDB" id="A0A016S953"/>
<sequence>MTASVDEFLTNREFMVRVNSSFSKPRLACSGVPQGAVLPPIPFNIYTYDLAEAASSTRGSADKLTIARPRKRNRRRFFVYRAGADYERLSKNSSFLLNSVRLRECSTRT</sequence>
<protein>
    <recommendedName>
        <fullName evidence="3">Reverse transcriptase domain-containing protein</fullName>
    </recommendedName>
</protein>
<evidence type="ECO:0000313" key="2">
    <source>
        <dbReference type="Proteomes" id="UP000024635"/>
    </source>
</evidence>
<organism evidence="1 2">
    <name type="scientific">Ancylostoma ceylanicum</name>
    <dbReference type="NCBI Taxonomy" id="53326"/>
    <lineage>
        <taxon>Eukaryota</taxon>
        <taxon>Metazoa</taxon>
        <taxon>Ecdysozoa</taxon>
        <taxon>Nematoda</taxon>
        <taxon>Chromadorea</taxon>
        <taxon>Rhabditida</taxon>
        <taxon>Rhabditina</taxon>
        <taxon>Rhabditomorpha</taxon>
        <taxon>Strongyloidea</taxon>
        <taxon>Ancylostomatidae</taxon>
        <taxon>Ancylostomatinae</taxon>
        <taxon>Ancylostoma</taxon>
    </lineage>
</organism>
<name>A0A016S953_9BILA</name>
<evidence type="ECO:0008006" key="3">
    <source>
        <dbReference type="Google" id="ProtNLM"/>
    </source>
</evidence>
<reference evidence="2" key="1">
    <citation type="journal article" date="2015" name="Nat. Genet.">
        <title>The genome and transcriptome of the zoonotic hookworm Ancylostoma ceylanicum identify infection-specific gene families.</title>
        <authorList>
            <person name="Schwarz E.M."/>
            <person name="Hu Y."/>
            <person name="Antoshechkin I."/>
            <person name="Miller M.M."/>
            <person name="Sternberg P.W."/>
            <person name="Aroian R.V."/>
        </authorList>
    </citation>
    <scope>NUCLEOTIDE SEQUENCE</scope>
    <source>
        <strain evidence="2">HY135</strain>
    </source>
</reference>
<evidence type="ECO:0000313" key="1">
    <source>
        <dbReference type="EMBL" id="EYB87150.1"/>
    </source>
</evidence>
<dbReference type="OrthoDB" id="409048at2759"/>
<accession>A0A016S953</accession>
<dbReference type="EMBL" id="JARK01001603">
    <property type="protein sequence ID" value="EYB87150.1"/>
    <property type="molecule type" value="Genomic_DNA"/>
</dbReference>